<dbReference type="EMBL" id="JBEAFC010000009">
    <property type="protein sequence ID" value="KAL1542175.1"/>
    <property type="molecule type" value="Genomic_DNA"/>
</dbReference>
<gene>
    <name evidence="1" type="ORF">AAHA92_26306</name>
</gene>
<reference evidence="1 2" key="1">
    <citation type="submission" date="2024-06" db="EMBL/GenBank/DDBJ databases">
        <title>A chromosome level genome sequence of Diviner's sage (Salvia divinorum).</title>
        <authorList>
            <person name="Ford S.A."/>
            <person name="Ro D.-K."/>
            <person name="Ness R.W."/>
            <person name="Phillips M.A."/>
        </authorList>
    </citation>
    <scope>NUCLEOTIDE SEQUENCE [LARGE SCALE GENOMIC DNA]</scope>
    <source>
        <strain evidence="1">SAF-2024a</strain>
        <tissue evidence="1">Leaf</tissue>
    </source>
</reference>
<comment type="caution">
    <text evidence="1">The sequence shown here is derived from an EMBL/GenBank/DDBJ whole genome shotgun (WGS) entry which is preliminary data.</text>
</comment>
<name>A0ABD1GDH2_SALDI</name>
<organism evidence="1 2">
    <name type="scientific">Salvia divinorum</name>
    <name type="common">Maria pastora</name>
    <name type="synonym">Diviner's sage</name>
    <dbReference type="NCBI Taxonomy" id="28513"/>
    <lineage>
        <taxon>Eukaryota</taxon>
        <taxon>Viridiplantae</taxon>
        <taxon>Streptophyta</taxon>
        <taxon>Embryophyta</taxon>
        <taxon>Tracheophyta</taxon>
        <taxon>Spermatophyta</taxon>
        <taxon>Magnoliopsida</taxon>
        <taxon>eudicotyledons</taxon>
        <taxon>Gunneridae</taxon>
        <taxon>Pentapetalae</taxon>
        <taxon>asterids</taxon>
        <taxon>lamiids</taxon>
        <taxon>Lamiales</taxon>
        <taxon>Lamiaceae</taxon>
        <taxon>Nepetoideae</taxon>
        <taxon>Mentheae</taxon>
        <taxon>Salviinae</taxon>
        <taxon>Salvia</taxon>
        <taxon>Salvia subgen. Calosphace</taxon>
    </lineage>
</organism>
<proteinExistence type="predicted"/>
<evidence type="ECO:0000313" key="2">
    <source>
        <dbReference type="Proteomes" id="UP001567538"/>
    </source>
</evidence>
<dbReference type="AlphaFoldDB" id="A0ABD1GDH2"/>
<sequence>MLAAERCLVDTYDDVILVTTSQGSARLFVCLGALDFDDGDGTVVRQQLRGNVSVATRLLLIDQNDAKSILFDRLFALRSNHTTITQFQVHL</sequence>
<evidence type="ECO:0000313" key="1">
    <source>
        <dbReference type="EMBL" id="KAL1542175.1"/>
    </source>
</evidence>
<accession>A0ABD1GDH2</accession>
<keyword evidence="2" id="KW-1185">Reference proteome</keyword>
<dbReference type="Proteomes" id="UP001567538">
    <property type="component" value="Unassembled WGS sequence"/>
</dbReference>
<protein>
    <submittedName>
        <fullName evidence="1">Uncharacterized protein</fullName>
    </submittedName>
</protein>